<evidence type="ECO:0000313" key="3">
    <source>
        <dbReference type="Proteomes" id="UP001168613"/>
    </source>
</evidence>
<dbReference type="EMBL" id="JAJHNU010000004">
    <property type="protein sequence ID" value="MDN4122350.1"/>
    <property type="molecule type" value="Genomic_DNA"/>
</dbReference>
<protein>
    <recommendedName>
        <fullName evidence="4">Lipoprotein</fullName>
    </recommendedName>
</protein>
<dbReference type="RefSeq" id="WP_266123428.1">
    <property type="nucleotide sequence ID" value="NZ_JAJHNU010000004.1"/>
</dbReference>
<gene>
    <name evidence="2" type="ORF">LMS43_13730</name>
</gene>
<organism evidence="2 3">
    <name type="scientific">Alcaligenes endophyticus</name>
    <dbReference type="NCBI Taxonomy" id="1929088"/>
    <lineage>
        <taxon>Bacteria</taxon>
        <taxon>Pseudomonadati</taxon>
        <taxon>Pseudomonadota</taxon>
        <taxon>Betaproteobacteria</taxon>
        <taxon>Burkholderiales</taxon>
        <taxon>Alcaligenaceae</taxon>
        <taxon>Alcaligenes</taxon>
    </lineage>
</organism>
<evidence type="ECO:0000256" key="1">
    <source>
        <dbReference type="SAM" id="SignalP"/>
    </source>
</evidence>
<keyword evidence="3" id="KW-1185">Reference proteome</keyword>
<accession>A0ABT8EMD9</accession>
<dbReference type="PROSITE" id="PS51257">
    <property type="entry name" value="PROKAR_LIPOPROTEIN"/>
    <property type="match status" value="1"/>
</dbReference>
<sequence>MSQLKMHRSVRTLVVLLSAVVAACTVPPAPPEPVAPAVVAPEPTHPACVPATANNPVTGNWLSKHKQKGVAGEIRVLFTLQADGTMAYTEQVKRPNKPSQGLNESGCWQASGDQVLLSTQESNGVVTEPGDPIYQHSYRILKLAGDKLELRTEEGLVYKLTRMSPGYRLPF</sequence>
<feature type="signal peptide" evidence="1">
    <location>
        <begin position="1"/>
        <end position="23"/>
    </location>
</feature>
<proteinExistence type="predicted"/>
<evidence type="ECO:0008006" key="4">
    <source>
        <dbReference type="Google" id="ProtNLM"/>
    </source>
</evidence>
<dbReference type="Proteomes" id="UP001168613">
    <property type="component" value="Unassembled WGS sequence"/>
</dbReference>
<comment type="caution">
    <text evidence="2">The sequence shown here is derived from an EMBL/GenBank/DDBJ whole genome shotgun (WGS) entry which is preliminary data.</text>
</comment>
<reference evidence="2" key="1">
    <citation type="submission" date="2021-11" db="EMBL/GenBank/DDBJ databases">
        <title>Draft genome sequence of Alcaligenes endophyticus type strain CCUG 75668T.</title>
        <authorList>
            <person name="Salva-Serra F."/>
            <person name="Duran R.E."/>
            <person name="Seeger M."/>
            <person name="Moore E.R.B."/>
            <person name="Jaen-Luchoro D."/>
        </authorList>
    </citation>
    <scope>NUCLEOTIDE SEQUENCE</scope>
    <source>
        <strain evidence="2">CCUG 75668</strain>
    </source>
</reference>
<feature type="chain" id="PRO_5046077037" description="Lipoprotein" evidence="1">
    <location>
        <begin position="24"/>
        <end position="171"/>
    </location>
</feature>
<name>A0ABT8EMD9_9BURK</name>
<keyword evidence="1" id="KW-0732">Signal</keyword>
<evidence type="ECO:0000313" key="2">
    <source>
        <dbReference type="EMBL" id="MDN4122350.1"/>
    </source>
</evidence>